<organism evidence="2 3">
    <name type="scientific">Niastella soli</name>
    <dbReference type="NCBI Taxonomy" id="2821487"/>
    <lineage>
        <taxon>Bacteria</taxon>
        <taxon>Pseudomonadati</taxon>
        <taxon>Bacteroidota</taxon>
        <taxon>Chitinophagia</taxon>
        <taxon>Chitinophagales</taxon>
        <taxon>Chitinophagaceae</taxon>
        <taxon>Niastella</taxon>
    </lineage>
</organism>
<evidence type="ECO:0000313" key="3">
    <source>
        <dbReference type="Proteomes" id="UP000677244"/>
    </source>
</evidence>
<dbReference type="RefSeq" id="WP_209140561.1">
    <property type="nucleotide sequence ID" value="NZ_JAGHKO010000004.1"/>
</dbReference>
<gene>
    <name evidence="2" type="ORF">J7I42_19670</name>
</gene>
<dbReference type="EMBL" id="JAGHKO010000004">
    <property type="protein sequence ID" value="MBO9202516.1"/>
    <property type="molecule type" value="Genomic_DNA"/>
</dbReference>
<evidence type="ECO:0000313" key="2">
    <source>
        <dbReference type="EMBL" id="MBO9202516.1"/>
    </source>
</evidence>
<accession>A0ABS3YX68</accession>
<name>A0ABS3YX68_9BACT</name>
<protein>
    <submittedName>
        <fullName evidence="2">WG repeat-containing protein</fullName>
    </submittedName>
</protein>
<keyword evidence="1" id="KW-0732">Signal</keyword>
<feature type="signal peptide" evidence="1">
    <location>
        <begin position="1"/>
        <end position="21"/>
    </location>
</feature>
<dbReference type="Proteomes" id="UP000677244">
    <property type="component" value="Unassembled WGS sequence"/>
</dbReference>
<sequence>MWLKPFWLTAICFFAFCSRMAAQECTPHAAGLVQLKEALDSNYHDSPGNAGFRFRRIILEAACAANEKDREVVRRKIGFIWHRFLNEPVCTDSSRRLADLLPYAFSIGYQRLMLPVAKEWELDLNFFDGTNRTVLDLLDDAIANTKNASRARMLKEYREIYIGSGARRRADLSFFVKNLMTRFDEVKQFAYGLFPVRKNGKWGWVNEKGDVVIPMQYVAIRYFVKDLFEVSDDGVNFYYVDLHNIRANGPWDEQLPPWAGQPLQKKAMDANGDEITIFLSGDTLHTPDPTPENRFALMPWHKDSTDIIGYGYRDRTGTPYGTWKYYTPAGKKWELFCEGYYTMVKADNLLVNRDIERKFPVSSGAKAKDDFVNDLTDRMIFTGEWRFYTSGRIDRILVLDNKVFIPYEISESEYGTLTLVRAAQSHRMAGNILSECRFAESGYLKKMMAADLSIDFDNNGKPVIQPLPDLDFPVGN</sequence>
<proteinExistence type="predicted"/>
<keyword evidence="3" id="KW-1185">Reference proteome</keyword>
<evidence type="ECO:0000256" key="1">
    <source>
        <dbReference type="SAM" id="SignalP"/>
    </source>
</evidence>
<dbReference type="Pfam" id="PF14903">
    <property type="entry name" value="WG_beta_rep"/>
    <property type="match status" value="1"/>
</dbReference>
<reference evidence="2 3" key="1">
    <citation type="submission" date="2021-03" db="EMBL/GenBank/DDBJ databases">
        <title>Assistant Professor.</title>
        <authorList>
            <person name="Huq M.A."/>
        </authorList>
    </citation>
    <scope>NUCLEOTIDE SEQUENCE [LARGE SCALE GENOMIC DNA]</scope>
    <source>
        <strain evidence="2 3">MAH-29</strain>
    </source>
</reference>
<feature type="chain" id="PRO_5045756720" evidence="1">
    <location>
        <begin position="22"/>
        <end position="476"/>
    </location>
</feature>
<dbReference type="InterPro" id="IPR032774">
    <property type="entry name" value="WG_beta_rep"/>
</dbReference>
<comment type="caution">
    <text evidence="2">The sequence shown here is derived from an EMBL/GenBank/DDBJ whole genome shotgun (WGS) entry which is preliminary data.</text>
</comment>